<dbReference type="AlphaFoldDB" id="A0A6J4MN24"/>
<dbReference type="SUPFAM" id="SSF51905">
    <property type="entry name" value="FAD/NAD(P)-binding domain"/>
    <property type="match status" value="1"/>
</dbReference>
<proteinExistence type="predicted"/>
<keyword evidence="2" id="KW-0560">Oxidoreductase</keyword>
<protein>
    <submittedName>
        <fullName evidence="2">Geranylgeranyl diphosphate reductase</fullName>
        <ecNumber evidence="2">1.3.1.83</ecNumber>
    </submittedName>
</protein>
<dbReference type="PANTHER" id="PTHR42685:SF22">
    <property type="entry name" value="CONDITIONED MEDIUM FACTOR RECEPTOR 1"/>
    <property type="match status" value="1"/>
</dbReference>
<accession>A0A6J4MN24</accession>
<dbReference type="PRINTS" id="PR00420">
    <property type="entry name" value="RNGMNOXGNASE"/>
</dbReference>
<dbReference type="InterPro" id="IPR036188">
    <property type="entry name" value="FAD/NAD-bd_sf"/>
</dbReference>
<name>A0A6J4MN24_9ACTN</name>
<dbReference type="InterPro" id="IPR011777">
    <property type="entry name" value="Geranylgeranyl_Rdtase_fam"/>
</dbReference>
<dbReference type="PANTHER" id="PTHR42685">
    <property type="entry name" value="GERANYLGERANYL DIPHOSPHATE REDUCTASE"/>
    <property type="match status" value="1"/>
</dbReference>
<dbReference type="NCBIfam" id="TIGR02032">
    <property type="entry name" value="GG-red-SF"/>
    <property type="match status" value="1"/>
</dbReference>
<organism evidence="2">
    <name type="scientific">uncultured Frankineae bacterium</name>
    <dbReference type="NCBI Taxonomy" id="437475"/>
    <lineage>
        <taxon>Bacteria</taxon>
        <taxon>Bacillati</taxon>
        <taxon>Actinomycetota</taxon>
        <taxon>Actinomycetes</taxon>
        <taxon>Frankiales</taxon>
        <taxon>environmental samples</taxon>
    </lineage>
</organism>
<reference evidence="2" key="1">
    <citation type="submission" date="2020-02" db="EMBL/GenBank/DDBJ databases">
        <authorList>
            <person name="Meier V. D."/>
        </authorList>
    </citation>
    <scope>NUCLEOTIDE SEQUENCE</scope>
    <source>
        <strain evidence="2">AVDCRST_MAG16</strain>
    </source>
</reference>
<feature type="domain" description="FAD-binding" evidence="1">
    <location>
        <begin position="5"/>
        <end position="162"/>
    </location>
</feature>
<gene>
    <name evidence="2" type="ORF">AVDCRST_MAG16-3321</name>
</gene>
<dbReference type="InterPro" id="IPR050407">
    <property type="entry name" value="Geranylgeranyl_reductase"/>
</dbReference>
<dbReference type="Gene3D" id="3.50.50.60">
    <property type="entry name" value="FAD/NAD(P)-binding domain"/>
    <property type="match status" value="1"/>
</dbReference>
<dbReference type="GO" id="GO:0071949">
    <property type="term" value="F:FAD binding"/>
    <property type="evidence" value="ECO:0007669"/>
    <property type="project" value="InterPro"/>
</dbReference>
<dbReference type="EMBL" id="CADCUE010000307">
    <property type="protein sequence ID" value="CAA9363948.1"/>
    <property type="molecule type" value="Genomic_DNA"/>
</dbReference>
<dbReference type="Pfam" id="PF01494">
    <property type="entry name" value="FAD_binding_3"/>
    <property type="match status" value="1"/>
</dbReference>
<dbReference type="EC" id="1.3.1.83" evidence="2"/>
<dbReference type="GO" id="GO:0102067">
    <property type="term" value="F:geranylgeranyl diphosphate reductase activity"/>
    <property type="evidence" value="ECO:0007669"/>
    <property type="project" value="UniProtKB-EC"/>
</dbReference>
<sequence>MSDPDVVVVGAGPAGAAAALAARRAGARTLLLEREHLPRYKRCGGGLIGAAQTALATAGVDVPALSLDRVGRLSFTSRGGARFTRTAEAFLPMVLRADLDAALVQVALEAGAELRTGVTVTAYEQQTGGVLVHTREATVRAGAVVAADGAGSRAAVHVGVVCEQVDLGLEAELPTPPGADWGGHALLDWGPVPGSYGWVFPKGDTLTVGVIGDRAQGPAVRAYYRSFAASLGLDLATAGTDGGHLTRVRAPGSPLVRGRVLVAGDAAGLLEPWTREGISFALRSGALAGRAAVEGPASYPVAVEQVLGGEQAAGRRALAAFRRHPRVVHEVLRSLPGAWGLFTRLVAGGTSLDEQVQRRPVRALVSLLGG</sequence>
<dbReference type="InterPro" id="IPR002938">
    <property type="entry name" value="FAD-bd"/>
</dbReference>
<evidence type="ECO:0000313" key="2">
    <source>
        <dbReference type="EMBL" id="CAA9363948.1"/>
    </source>
</evidence>
<evidence type="ECO:0000259" key="1">
    <source>
        <dbReference type="Pfam" id="PF01494"/>
    </source>
</evidence>